<keyword evidence="1" id="KW-0472">Membrane</keyword>
<protein>
    <submittedName>
        <fullName evidence="2">Uncharacterized protein</fullName>
    </submittedName>
</protein>
<feature type="transmembrane region" description="Helical" evidence="1">
    <location>
        <begin position="74"/>
        <end position="92"/>
    </location>
</feature>
<accession>A0A2W0CD88</accession>
<feature type="transmembrane region" description="Helical" evidence="1">
    <location>
        <begin position="41"/>
        <end position="62"/>
    </location>
</feature>
<dbReference type="RefSeq" id="WP_110757170.1">
    <property type="nucleotide sequence ID" value="NZ_PRLG01000011.1"/>
</dbReference>
<gene>
    <name evidence="2" type="ORF">PIL02S_01445</name>
</gene>
<keyword evidence="1" id="KW-1133">Transmembrane helix</keyword>
<dbReference type="AlphaFoldDB" id="A0A2W0CD88"/>
<sequence>MSKQMKSMLIFMAGILPTVISIQIMIHYFPATGLGRIITIPFTYIVNSIILMVAIFVTRLIGAKRKFAWVLKRSIWVIVITLHIAIVIYMHPQENGDTSWRLIMNSLS</sequence>
<evidence type="ECO:0000256" key="1">
    <source>
        <dbReference type="SAM" id="Phobius"/>
    </source>
</evidence>
<reference evidence="2 3" key="1">
    <citation type="submission" date="2018-01" db="EMBL/GenBank/DDBJ databases">
        <title>Genome sequence of the PGP bacterium Paenibacillus illinoisensis E3.</title>
        <authorList>
            <person name="Rolli E."/>
            <person name="Marasco R."/>
            <person name="Bessem C."/>
            <person name="Michoud G."/>
            <person name="Gaiarsa S."/>
            <person name="Borin S."/>
            <person name="Daffonchio D."/>
        </authorList>
    </citation>
    <scope>NUCLEOTIDE SEQUENCE [LARGE SCALE GENOMIC DNA]</scope>
    <source>
        <strain evidence="2 3">E3</strain>
    </source>
</reference>
<feature type="transmembrane region" description="Helical" evidence="1">
    <location>
        <begin position="7"/>
        <end position="29"/>
    </location>
</feature>
<keyword evidence="1" id="KW-0812">Transmembrane</keyword>
<dbReference type="Proteomes" id="UP000247459">
    <property type="component" value="Unassembled WGS sequence"/>
</dbReference>
<proteinExistence type="predicted"/>
<dbReference type="EMBL" id="PRLG01000011">
    <property type="protein sequence ID" value="PYY30167.1"/>
    <property type="molecule type" value="Genomic_DNA"/>
</dbReference>
<evidence type="ECO:0000313" key="3">
    <source>
        <dbReference type="Proteomes" id="UP000247459"/>
    </source>
</evidence>
<evidence type="ECO:0000313" key="2">
    <source>
        <dbReference type="EMBL" id="PYY30167.1"/>
    </source>
</evidence>
<organism evidence="2 3">
    <name type="scientific">Paenibacillus illinoisensis</name>
    <dbReference type="NCBI Taxonomy" id="59845"/>
    <lineage>
        <taxon>Bacteria</taxon>
        <taxon>Bacillati</taxon>
        <taxon>Bacillota</taxon>
        <taxon>Bacilli</taxon>
        <taxon>Bacillales</taxon>
        <taxon>Paenibacillaceae</taxon>
        <taxon>Paenibacillus</taxon>
    </lineage>
</organism>
<comment type="caution">
    <text evidence="2">The sequence shown here is derived from an EMBL/GenBank/DDBJ whole genome shotgun (WGS) entry which is preliminary data.</text>
</comment>
<name>A0A2W0CD88_9BACL</name>